<protein>
    <submittedName>
        <fullName evidence="3">Mce related protein</fullName>
    </submittedName>
</protein>
<organism evidence="3 4">
    <name type="scientific">Nocardioides dokdonensis FR1436</name>
    <dbReference type="NCBI Taxonomy" id="1300347"/>
    <lineage>
        <taxon>Bacteria</taxon>
        <taxon>Bacillati</taxon>
        <taxon>Actinomycetota</taxon>
        <taxon>Actinomycetes</taxon>
        <taxon>Propionibacteriales</taxon>
        <taxon>Nocardioidaceae</taxon>
        <taxon>Nocardioides</taxon>
    </lineage>
</organism>
<evidence type="ECO:0000313" key="4">
    <source>
        <dbReference type="Proteomes" id="UP000077868"/>
    </source>
</evidence>
<dbReference type="PRINTS" id="PR01782">
    <property type="entry name" value="MCEVIRFACTOR"/>
</dbReference>
<dbReference type="RefSeq" id="WP_068106557.1">
    <property type="nucleotide sequence ID" value="NZ_CP015079.1"/>
</dbReference>
<feature type="domain" description="Mammalian cell entry C-terminal" evidence="2">
    <location>
        <begin position="118"/>
        <end position="302"/>
    </location>
</feature>
<evidence type="ECO:0000259" key="2">
    <source>
        <dbReference type="Pfam" id="PF11887"/>
    </source>
</evidence>
<dbReference type="InterPro" id="IPR005693">
    <property type="entry name" value="Mce"/>
</dbReference>
<feature type="domain" description="Mce/MlaD" evidence="1">
    <location>
        <begin position="39"/>
        <end position="113"/>
    </location>
</feature>
<dbReference type="PATRIC" id="fig|1300347.3.peg.733"/>
<proteinExistence type="predicted"/>
<reference evidence="3 4" key="1">
    <citation type="submission" date="2016-03" db="EMBL/GenBank/DDBJ databases">
        <title>Complete genome sequence of a soil Actinobacterium, Nocardioides dokdonensis FR1436.</title>
        <authorList>
            <person name="Kwon S.-K."/>
            <person name="Kim K."/>
            <person name="Kim J.F."/>
        </authorList>
    </citation>
    <scope>NUCLEOTIDE SEQUENCE [LARGE SCALE GENOMIC DNA]</scope>
    <source>
        <strain evidence="3 4">FR1436</strain>
    </source>
</reference>
<dbReference type="Proteomes" id="UP000077868">
    <property type="component" value="Chromosome"/>
</dbReference>
<dbReference type="STRING" id="1300347.I601_0729"/>
<evidence type="ECO:0000313" key="3">
    <source>
        <dbReference type="EMBL" id="ANH37179.1"/>
    </source>
</evidence>
<gene>
    <name evidence="3" type="ORF">I601_0729</name>
</gene>
<sequence>MKPFHERNPVIIGLVSLSVLAVLLVAAFRAQDLPLIGGGDTYYAEFSEAGGLQPDDEVRIAGVRVGQVKSIELQDGVVRVAFQVKTDSGFGPDSRADIRVKTLLGAMYVSVDPAGSGQLEEGATIPVERTSSPFDVVEAFEGLADTAGDIDTDQLARSLTTLADLTRNTPEEFRAALDGVSRLSSNIADKNEEIGSLLTNLDRVATVLDDRDEDLVDLMSDADVLFQALVRRRDQVHRLLVSTSELSQELTRLVRDTRGDLKPALDELEGVLAVLNKNEDNIDNSIRLMAPFYRVFANTLGNGPWFDTYIQNFPPIPEVLNGGGIS</sequence>
<evidence type="ECO:0000259" key="1">
    <source>
        <dbReference type="Pfam" id="PF02470"/>
    </source>
</evidence>
<dbReference type="GO" id="GO:0005576">
    <property type="term" value="C:extracellular region"/>
    <property type="evidence" value="ECO:0007669"/>
    <property type="project" value="TreeGrafter"/>
</dbReference>
<dbReference type="NCBIfam" id="TIGR00996">
    <property type="entry name" value="Mtu_fam_mce"/>
    <property type="match status" value="1"/>
</dbReference>
<dbReference type="EMBL" id="CP015079">
    <property type="protein sequence ID" value="ANH37179.1"/>
    <property type="molecule type" value="Genomic_DNA"/>
</dbReference>
<dbReference type="KEGG" id="ndk:I601_0729"/>
<dbReference type="InterPro" id="IPR052336">
    <property type="entry name" value="MlaD_Phospholipid_Transporter"/>
</dbReference>
<dbReference type="InterPro" id="IPR003399">
    <property type="entry name" value="Mce/MlaD"/>
</dbReference>
<dbReference type="Pfam" id="PF11887">
    <property type="entry name" value="Mce4_CUP1"/>
    <property type="match status" value="1"/>
</dbReference>
<accession>A0A1A9GFS8</accession>
<dbReference type="InterPro" id="IPR024516">
    <property type="entry name" value="Mce_C"/>
</dbReference>
<dbReference type="PANTHER" id="PTHR33371:SF18">
    <property type="entry name" value="MCE-FAMILY PROTEIN MCE3C"/>
    <property type="match status" value="1"/>
</dbReference>
<dbReference type="PANTHER" id="PTHR33371">
    <property type="entry name" value="INTERMEMBRANE PHOSPHOLIPID TRANSPORT SYSTEM BINDING PROTEIN MLAD-RELATED"/>
    <property type="match status" value="1"/>
</dbReference>
<dbReference type="OrthoDB" id="5241191at2"/>
<name>A0A1A9GFS8_9ACTN</name>
<keyword evidence="4" id="KW-1185">Reference proteome</keyword>
<dbReference type="AlphaFoldDB" id="A0A1A9GFS8"/>
<dbReference type="Pfam" id="PF02470">
    <property type="entry name" value="MlaD"/>
    <property type="match status" value="1"/>
</dbReference>